<dbReference type="EMBL" id="LGCL01000023">
    <property type="protein sequence ID" value="KPL77297.1"/>
    <property type="molecule type" value="Genomic_DNA"/>
</dbReference>
<organism evidence="4 5">
    <name type="scientific">Ornatilinea apprima</name>
    <dbReference type="NCBI Taxonomy" id="1134406"/>
    <lineage>
        <taxon>Bacteria</taxon>
        <taxon>Bacillati</taxon>
        <taxon>Chloroflexota</taxon>
        <taxon>Anaerolineae</taxon>
        <taxon>Anaerolineales</taxon>
        <taxon>Anaerolineaceae</taxon>
        <taxon>Ornatilinea</taxon>
    </lineage>
</organism>
<evidence type="ECO:0000313" key="5">
    <source>
        <dbReference type="Proteomes" id="UP000050417"/>
    </source>
</evidence>
<evidence type="ECO:0000256" key="1">
    <source>
        <dbReference type="ARBA" id="ARBA00004196"/>
    </source>
</evidence>
<evidence type="ECO:0000256" key="3">
    <source>
        <dbReference type="SAM" id="Coils"/>
    </source>
</evidence>
<dbReference type="Gene3D" id="2.40.30.170">
    <property type="match status" value="1"/>
</dbReference>
<sequence length="325" mass="34631">MLVQSGETVKTGQVLVRLAGSEQQAAAVEAARTELMAAEQALKDIQLNAEQSRAAALLRLANAGKALDDAKKVRGYREYRNGSDSMVASAQADLILATDTLDKAQEAYNYVSKYDDKNLLKAGALSALSNAQKAYDRAVANLNYVSSMPSQVDVDLAEAQLQSAQAEYDIAKREYEELAEGIDPDVLAMAEQRVKNGKAQLAASLSALADVELVAPFDGIAANVKVDSGSWVSPGQTMLIVADLEHLQVETSDLSERDVPSVRVGQPVRVFIKALGQTLEGKVSEISPIAETLGGDVVYTTVISLEEIPASLLIGMSAEVNYLAE</sequence>
<dbReference type="GO" id="GO:0030313">
    <property type="term" value="C:cell envelope"/>
    <property type="evidence" value="ECO:0007669"/>
    <property type="project" value="UniProtKB-SubCell"/>
</dbReference>
<keyword evidence="2 3" id="KW-0175">Coiled coil</keyword>
<dbReference type="InterPro" id="IPR050465">
    <property type="entry name" value="UPF0194_transport"/>
</dbReference>
<dbReference type="AlphaFoldDB" id="A0A0P6XAQ7"/>
<comment type="subcellular location">
    <subcellularLocation>
        <location evidence="1">Cell envelope</location>
    </subcellularLocation>
</comment>
<feature type="coiled-coil region" evidence="3">
    <location>
        <begin position="28"/>
        <end position="55"/>
    </location>
</feature>
<evidence type="ECO:0000313" key="4">
    <source>
        <dbReference type="EMBL" id="KPL77297.1"/>
    </source>
</evidence>
<keyword evidence="5" id="KW-1185">Reference proteome</keyword>
<dbReference type="STRING" id="1134406.ADN00_09185"/>
<accession>A0A0P6XAQ7</accession>
<dbReference type="PANTHER" id="PTHR32347">
    <property type="entry name" value="EFFLUX SYSTEM COMPONENT YKNX-RELATED"/>
    <property type="match status" value="1"/>
</dbReference>
<dbReference type="Proteomes" id="UP000050417">
    <property type="component" value="Unassembled WGS sequence"/>
</dbReference>
<proteinExistence type="predicted"/>
<name>A0A0P6XAQ7_9CHLR</name>
<dbReference type="Gene3D" id="2.40.50.100">
    <property type="match status" value="1"/>
</dbReference>
<reference evidence="4 5" key="1">
    <citation type="submission" date="2015-07" db="EMBL/GenBank/DDBJ databases">
        <title>Genome sequence of Ornatilinea apprima DSM 23815.</title>
        <authorList>
            <person name="Hemp J."/>
            <person name="Ward L.M."/>
            <person name="Pace L.A."/>
            <person name="Fischer W.W."/>
        </authorList>
    </citation>
    <scope>NUCLEOTIDE SEQUENCE [LARGE SCALE GENOMIC DNA]</scope>
    <source>
        <strain evidence="4 5">P3M-1</strain>
    </source>
</reference>
<comment type="caution">
    <text evidence="4">The sequence shown here is derived from an EMBL/GenBank/DDBJ whole genome shotgun (WGS) entry which is preliminary data.</text>
</comment>
<dbReference type="SUPFAM" id="SSF111369">
    <property type="entry name" value="HlyD-like secretion proteins"/>
    <property type="match status" value="1"/>
</dbReference>
<gene>
    <name evidence="4" type="ORF">ADN00_09185</name>
</gene>
<evidence type="ECO:0008006" key="6">
    <source>
        <dbReference type="Google" id="ProtNLM"/>
    </source>
</evidence>
<feature type="coiled-coil region" evidence="3">
    <location>
        <begin position="154"/>
        <end position="181"/>
    </location>
</feature>
<evidence type="ECO:0000256" key="2">
    <source>
        <dbReference type="ARBA" id="ARBA00023054"/>
    </source>
</evidence>
<dbReference type="PANTHER" id="PTHR32347:SF23">
    <property type="entry name" value="BLL5650 PROTEIN"/>
    <property type="match status" value="1"/>
</dbReference>
<protein>
    <recommendedName>
        <fullName evidence="6">RND efflux pump membrane fusion protein barrel-sandwich domain-containing protein</fullName>
    </recommendedName>
</protein>